<dbReference type="InterPro" id="IPR016162">
    <property type="entry name" value="Ald_DH_N"/>
</dbReference>
<dbReference type="Pfam" id="PF00171">
    <property type="entry name" value="Aldedh"/>
    <property type="match status" value="1"/>
</dbReference>
<keyword evidence="7" id="KW-1185">Reference proteome</keyword>
<dbReference type="EMBL" id="LT629695">
    <property type="protein sequence ID" value="SDH87061.1"/>
    <property type="molecule type" value="Genomic_DNA"/>
</dbReference>
<dbReference type="InterPro" id="IPR016163">
    <property type="entry name" value="Ald_DH_C"/>
</dbReference>
<name>A0A1G8FY43_9MICO</name>
<dbReference type="InterPro" id="IPR016161">
    <property type="entry name" value="Ald_DH/histidinol_DH"/>
</dbReference>
<dbReference type="Gene3D" id="3.40.309.10">
    <property type="entry name" value="Aldehyde Dehydrogenase, Chain A, domain 2"/>
    <property type="match status" value="1"/>
</dbReference>
<dbReference type="InterPro" id="IPR015590">
    <property type="entry name" value="Aldehyde_DH_dom"/>
</dbReference>
<dbReference type="PROSITE" id="PS00070">
    <property type="entry name" value="ALDEHYDE_DEHYDR_CYS"/>
    <property type="match status" value="1"/>
</dbReference>
<dbReference type="FunFam" id="3.40.605.10:FF:000007">
    <property type="entry name" value="NAD/NADP-dependent betaine aldehyde dehydrogenase"/>
    <property type="match status" value="1"/>
</dbReference>
<evidence type="ECO:0000256" key="4">
    <source>
        <dbReference type="RuleBase" id="RU003345"/>
    </source>
</evidence>
<evidence type="ECO:0000313" key="6">
    <source>
        <dbReference type="EMBL" id="SDH87061.1"/>
    </source>
</evidence>
<sequence length="475" mass="48763">MTLEQTTTGSLETYEGLLAAISVADGAPVTDPATDEVIAHAPIATPADLDAAVAAARAAQPAWEALGHARRSEILVGAADAVDRSAAALAELISREQGKPLNGPGSRFEAGGVSAWLRTAAATELSEETLLDEPRATIAYRAVGLVGAIGPWNWPALIAAWQLAPALRMGNAVIMKPSEHTPLSVLAVGAILNQVLPAGVLTVLSGDRDLGVALTGHDAFGKLMFTGSTRTGKAIVAASAANLPRLTLELGGNDPGIVLPDVDAQAIAQDLFWGAFINTGQTCAALKRLYVHDDVYDDVVEALRAVAAQVPMGYGVDESSALGPLTTADQLAIVDRLVEDAKAGGARVVLGGEPDRAAAGNFYPTTLVADIDAHAPLVVEEQFGPALPIVRYSDLDEVIGLANGLDVGLGASVWSADAARAREIAARIQAGTVWINSHGGVHPMVPFGGIKGSGYGLEFGVEGLKAVAVPHVING</sequence>
<organism evidence="6 7">
    <name type="scientific">Agrococcus jejuensis</name>
    <dbReference type="NCBI Taxonomy" id="399736"/>
    <lineage>
        <taxon>Bacteria</taxon>
        <taxon>Bacillati</taxon>
        <taxon>Actinomycetota</taxon>
        <taxon>Actinomycetes</taxon>
        <taxon>Micrococcales</taxon>
        <taxon>Microbacteriaceae</taxon>
        <taxon>Agrococcus</taxon>
    </lineage>
</organism>
<comment type="similarity">
    <text evidence="1 4">Belongs to the aldehyde dehydrogenase family.</text>
</comment>
<evidence type="ECO:0000256" key="2">
    <source>
        <dbReference type="ARBA" id="ARBA00023002"/>
    </source>
</evidence>
<dbReference type="InterPro" id="IPR029510">
    <property type="entry name" value="Ald_DH_CS_GLU"/>
</dbReference>
<evidence type="ECO:0000313" key="7">
    <source>
        <dbReference type="Proteomes" id="UP000198822"/>
    </source>
</evidence>
<dbReference type="OrthoDB" id="6882680at2"/>
<dbReference type="STRING" id="399736.SAMN04489720_2672"/>
<dbReference type="Proteomes" id="UP000198822">
    <property type="component" value="Chromosome I"/>
</dbReference>
<evidence type="ECO:0000259" key="5">
    <source>
        <dbReference type="Pfam" id="PF00171"/>
    </source>
</evidence>
<dbReference type="RefSeq" id="WP_092505756.1">
    <property type="nucleotide sequence ID" value="NZ_LT629695.1"/>
</dbReference>
<dbReference type="GO" id="GO:0016620">
    <property type="term" value="F:oxidoreductase activity, acting on the aldehyde or oxo group of donors, NAD or NADP as acceptor"/>
    <property type="evidence" value="ECO:0007669"/>
    <property type="project" value="InterPro"/>
</dbReference>
<dbReference type="Gene3D" id="3.40.605.10">
    <property type="entry name" value="Aldehyde Dehydrogenase, Chain A, domain 1"/>
    <property type="match status" value="1"/>
</dbReference>
<proteinExistence type="inferred from homology"/>
<evidence type="ECO:0000256" key="1">
    <source>
        <dbReference type="ARBA" id="ARBA00009986"/>
    </source>
</evidence>
<evidence type="ECO:0000256" key="3">
    <source>
        <dbReference type="PROSITE-ProRule" id="PRU10007"/>
    </source>
</evidence>
<dbReference type="PANTHER" id="PTHR11699">
    <property type="entry name" value="ALDEHYDE DEHYDROGENASE-RELATED"/>
    <property type="match status" value="1"/>
</dbReference>
<dbReference type="PROSITE" id="PS00687">
    <property type="entry name" value="ALDEHYDE_DEHYDR_GLU"/>
    <property type="match status" value="1"/>
</dbReference>
<accession>A0A1G8FY43</accession>
<protein>
    <submittedName>
        <fullName evidence="6">Phenylacetaldehyde dehydrogenase</fullName>
    </submittedName>
</protein>
<dbReference type="AlphaFoldDB" id="A0A1G8FY43"/>
<feature type="active site" evidence="3">
    <location>
        <position position="249"/>
    </location>
</feature>
<keyword evidence="2 4" id="KW-0560">Oxidoreductase</keyword>
<gene>
    <name evidence="6" type="ORF">SAMN04489720_2672</name>
</gene>
<feature type="domain" description="Aldehyde dehydrogenase" evidence="5">
    <location>
        <begin position="27"/>
        <end position="467"/>
    </location>
</feature>
<reference evidence="7" key="1">
    <citation type="submission" date="2016-10" db="EMBL/GenBank/DDBJ databases">
        <authorList>
            <person name="Varghese N."/>
            <person name="Submissions S."/>
        </authorList>
    </citation>
    <scope>NUCLEOTIDE SEQUENCE [LARGE SCALE GENOMIC DNA]</scope>
    <source>
        <strain evidence="7">DSM 22002</strain>
    </source>
</reference>
<dbReference type="SUPFAM" id="SSF53720">
    <property type="entry name" value="ALDH-like"/>
    <property type="match status" value="1"/>
</dbReference>
<dbReference type="InterPro" id="IPR016160">
    <property type="entry name" value="Ald_DH_CS_CYS"/>
</dbReference>